<sequence length="155" mass="16463">MRRPAAALLAMMALGAPALGQEVPRVPMRVGSHADHGRLVFDWASRVPYTVEQEGERVVLRFAEPARIDLDAARRPPRNVLGVAEDDGAVVIRAAPGARLRHFRLGNRVVVDLLDAARGEAAQQATEAPPARHAPRNRPAAPDAAPAPPPPAPAA</sequence>
<evidence type="ECO:0000256" key="1">
    <source>
        <dbReference type="SAM" id="MobiDB-lite"/>
    </source>
</evidence>
<keyword evidence="2" id="KW-0732">Signal</keyword>
<feature type="non-terminal residue" evidence="3">
    <location>
        <position position="155"/>
    </location>
</feature>
<dbReference type="EMBL" id="JAAEDM010000179">
    <property type="protein sequence ID" value="MBR0674490.1"/>
    <property type="molecule type" value="Genomic_DNA"/>
</dbReference>
<evidence type="ECO:0000256" key="2">
    <source>
        <dbReference type="SAM" id="SignalP"/>
    </source>
</evidence>
<organism evidence="3 4">
    <name type="scientific">Neoroseomonas soli</name>
    <dbReference type="NCBI Taxonomy" id="1081025"/>
    <lineage>
        <taxon>Bacteria</taxon>
        <taxon>Pseudomonadati</taxon>
        <taxon>Pseudomonadota</taxon>
        <taxon>Alphaproteobacteria</taxon>
        <taxon>Acetobacterales</taxon>
        <taxon>Acetobacteraceae</taxon>
        <taxon>Neoroseomonas</taxon>
    </lineage>
</organism>
<gene>
    <name evidence="3" type="ORF">GXW76_25210</name>
</gene>
<feature type="signal peptide" evidence="2">
    <location>
        <begin position="1"/>
        <end position="20"/>
    </location>
</feature>
<feature type="compositionally biased region" description="Low complexity" evidence="1">
    <location>
        <begin position="120"/>
        <end position="144"/>
    </location>
</feature>
<feature type="compositionally biased region" description="Pro residues" evidence="1">
    <location>
        <begin position="145"/>
        <end position="155"/>
    </location>
</feature>
<reference evidence="3" key="1">
    <citation type="submission" date="2020-01" db="EMBL/GenBank/DDBJ databases">
        <authorList>
            <person name="Rat A."/>
        </authorList>
    </citation>
    <scope>NUCLEOTIDE SEQUENCE</scope>
    <source>
        <strain evidence="3">LMG 31231</strain>
    </source>
</reference>
<dbReference type="Proteomes" id="UP001138751">
    <property type="component" value="Unassembled WGS sequence"/>
</dbReference>
<dbReference type="AlphaFoldDB" id="A0A9X9X511"/>
<accession>A0A9X9X511</accession>
<protein>
    <recommendedName>
        <fullName evidence="5">AMIN domain-containing protein</fullName>
    </recommendedName>
</protein>
<evidence type="ECO:0000313" key="3">
    <source>
        <dbReference type="EMBL" id="MBR0674490.1"/>
    </source>
</evidence>
<keyword evidence="4" id="KW-1185">Reference proteome</keyword>
<name>A0A9X9X511_9PROT</name>
<feature type="region of interest" description="Disordered" evidence="1">
    <location>
        <begin position="120"/>
        <end position="155"/>
    </location>
</feature>
<proteinExistence type="predicted"/>
<comment type="caution">
    <text evidence="3">The sequence shown here is derived from an EMBL/GenBank/DDBJ whole genome shotgun (WGS) entry which is preliminary data.</text>
</comment>
<feature type="chain" id="PRO_5040991393" description="AMIN domain-containing protein" evidence="2">
    <location>
        <begin position="21"/>
        <end position="155"/>
    </location>
</feature>
<evidence type="ECO:0000313" key="4">
    <source>
        <dbReference type="Proteomes" id="UP001138751"/>
    </source>
</evidence>
<evidence type="ECO:0008006" key="5">
    <source>
        <dbReference type="Google" id="ProtNLM"/>
    </source>
</evidence>
<reference evidence="3" key="2">
    <citation type="journal article" date="2021" name="Syst. Appl. Microbiol.">
        <title>Roseomonas hellenica sp. nov., isolated from roots of wild-growing Alkanna tinctoria.</title>
        <authorList>
            <person name="Rat A."/>
            <person name="Naranjo H.D."/>
            <person name="Lebbe L."/>
            <person name="Cnockaert M."/>
            <person name="Krigas N."/>
            <person name="Grigoriadou K."/>
            <person name="Maloupa E."/>
            <person name="Willems A."/>
        </authorList>
    </citation>
    <scope>NUCLEOTIDE SEQUENCE</scope>
    <source>
        <strain evidence="3">LMG 31231</strain>
    </source>
</reference>